<evidence type="ECO:0000313" key="5">
    <source>
        <dbReference type="Proteomes" id="UP000029640"/>
    </source>
</evidence>
<dbReference type="InterPro" id="IPR050237">
    <property type="entry name" value="ATP-dep_AMP-bd_enzyme"/>
</dbReference>
<keyword evidence="5" id="KW-1185">Reference proteome</keyword>
<feature type="domain" description="AMP-dependent synthetase/ligase" evidence="2">
    <location>
        <begin position="24"/>
        <end position="381"/>
    </location>
</feature>
<dbReference type="AlphaFoldDB" id="A0A095WWX0"/>
<keyword evidence="1" id="KW-1133">Transmembrane helix</keyword>
<dbReference type="HOGENOM" id="CLU_000022_59_0_6"/>
<dbReference type="InterPro" id="IPR042099">
    <property type="entry name" value="ANL_N_sf"/>
</dbReference>
<feature type="domain" description="AMP-binding enzyme C-terminal" evidence="3">
    <location>
        <begin position="431"/>
        <end position="506"/>
    </location>
</feature>
<dbReference type="EMBL" id="AUVB01000070">
    <property type="protein sequence ID" value="KGE03094.1"/>
    <property type="molecule type" value="Genomic_DNA"/>
</dbReference>
<keyword evidence="1" id="KW-0472">Membrane</keyword>
<sequence>MSMSTCTDPRIPARDACVVRDLIERWAREQPDTVYAVFQNGEQWSYADLKKRVEAVAAGLAARGVTQGDHVAVWLFGGREGILSFLAINYLGAVFVPFNTAYKGKLLSHVLHNSDARLLVAHGDLVERLDAVDTGPIERVVHVGPAPAIRLPLEPFEALAEHETVCPALERPVEPWHTQSIIYTSGTTGPSKGVLSSYLHIYTNAGPETWHFVKSDDRFLVNMPLFHIGGMGIIFVMLARGGSIAVMENFSTDGFWPFVRETKTTCAFLLGVMATFLLKAPPSSGDRDHSLRLAFMVPFTETALEMHERFGIDVYTIFNMTEISSPIVSEPNPTKRGTCGRKREGVDVRLVDENDCEVPVGEIGEMLVRTDRPWGMNHGYYKNPEATAEAWRNGWFHTGDCFRQDEDGFFYFVDRRKDAIRRRGENISSFEVEAEVVAYPAVREAAAYGVPSDVGEDDVMVAVAPVEGQDIDPAALLTFLADNMAYFMVPRYIRILPELPKTPSAKVQKHLLRGEGVTDDSWDREAHGFTLKREKLKA</sequence>
<dbReference type="Pfam" id="PF13193">
    <property type="entry name" value="AMP-binding_C"/>
    <property type="match status" value="1"/>
</dbReference>
<dbReference type="Proteomes" id="UP000029640">
    <property type="component" value="Unassembled WGS sequence"/>
</dbReference>
<evidence type="ECO:0000256" key="1">
    <source>
        <dbReference type="SAM" id="Phobius"/>
    </source>
</evidence>
<name>A0A095WWX0_9GAMM</name>
<dbReference type="PROSITE" id="PS00455">
    <property type="entry name" value="AMP_BINDING"/>
    <property type="match status" value="1"/>
</dbReference>
<dbReference type="RefSeq" id="WP_035514673.1">
    <property type="nucleotide sequence ID" value="NZ_KN234750.1"/>
</dbReference>
<dbReference type="EC" id="6.2.1.3" evidence="4"/>
<accession>A0A095WWX0</accession>
<dbReference type="Gene3D" id="3.30.300.30">
    <property type="match status" value="1"/>
</dbReference>
<dbReference type="InterPro" id="IPR020845">
    <property type="entry name" value="AMP-binding_CS"/>
</dbReference>
<dbReference type="Pfam" id="PF00501">
    <property type="entry name" value="AMP-binding"/>
    <property type="match status" value="1"/>
</dbReference>
<protein>
    <submittedName>
        <fullName evidence="4">Long-chain-fatty-acid--CoA ligase</fullName>
        <ecNumber evidence="4">6.2.1.3</ecNumber>
    </submittedName>
</protein>
<reference evidence="4 5" key="1">
    <citation type="journal article" date="2014" name="Genome Announc.">
        <title>Genome Sequence of Gammaproteobacterial Pseudohaliea rubra Type Strain DSM 19751, Isolated from Coastal Seawater of the Mediterranean Sea.</title>
        <authorList>
            <person name="Spring S."/>
            <person name="Fiebig A."/>
            <person name="Riedel T."/>
            <person name="Goker M."/>
            <person name="Klenk H.P."/>
        </authorList>
    </citation>
    <scope>NUCLEOTIDE SEQUENCE [LARGE SCALE GENOMIC DNA]</scope>
    <source>
        <strain evidence="4 5">DSM 19751</strain>
    </source>
</reference>
<proteinExistence type="predicted"/>
<dbReference type="InterPro" id="IPR025110">
    <property type="entry name" value="AMP-bd_C"/>
</dbReference>
<gene>
    <name evidence="4" type="ORF">HRUBRA_02326</name>
</gene>
<dbReference type="PATRIC" id="fig|1265313.6.peg.2297"/>
<dbReference type="OrthoDB" id="9803968at2"/>
<dbReference type="InterPro" id="IPR045851">
    <property type="entry name" value="AMP-bd_C_sf"/>
</dbReference>
<organism evidence="4 5">
    <name type="scientific">Pseudohaliea rubra DSM 19751</name>
    <dbReference type="NCBI Taxonomy" id="1265313"/>
    <lineage>
        <taxon>Bacteria</taxon>
        <taxon>Pseudomonadati</taxon>
        <taxon>Pseudomonadota</taxon>
        <taxon>Gammaproteobacteria</taxon>
        <taxon>Cellvibrionales</taxon>
        <taxon>Halieaceae</taxon>
        <taxon>Pseudohaliea</taxon>
    </lineage>
</organism>
<evidence type="ECO:0000259" key="2">
    <source>
        <dbReference type="Pfam" id="PF00501"/>
    </source>
</evidence>
<comment type="caution">
    <text evidence="4">The sequence shown here is derived from an EMBL/GenBank/DDBJ whole genome shotgun (WGS) entry which is preliminary data.</text>
</comment>
<dbReference type="SUPFAM" id="SSF56801">
    <property type="entry name" value="Acetyl-CoA synthetase-like"/>
    <property type="match status" value="1"/>
</dbReference>
<feature type="transmembrane region" description="Helical" evidence="1">
    <location>
        <begin position="219"/>
        <end position="238"/>
    </location>
</feature>
<dbReference type="PANTHER" id="PTHR43767">
    <property type="entry name" value="LONG-CHAIN-FATTY-ACID--COA LIGASE"/>
    <property type="match status" value="1"/>
</dbReference>
<evidence type="ECO:0000259" key="3">
    <source>
        <dbReference type="Pfam" id="PF13193"/>
    </source>
</evidence>
<dbReference type="PANTHER" id="PTHR43767:SF1">
    <property type="entry name" value="NONRIBOSOMAL PEPTIDE SYNTHASE PES1 (EUROFUNG)-RELATED"/>
    <property type="match status" value="1"/>
</dbReference>
<dbReference type="eggNOG" id="COG0318">
    <property type="taxonomic scope" value="Bacteria"/>
</dbReference>
<dbReference type="STRING" id="1265313.HRUBRA_02326"/>
<evidence type="ECO:0000313" key="4">
    <source>
        <dbReference type="EMBL" id="KGE03094.1"/>
    </source>
</evidence>
<dbReference type="InterPro" id="IPR000873">
    <property type="entry name" value="AMP-dep_synth/lig_dom"/>
</dbReference>
<keyword evidence="1" id="KW-0812">Transmembrane</keyword>
<keyword evidence="4" id="KW-0436">Ligase</keyword>
<dbReference type="Gene3D" id="3.40.50.12780">
    <property type="entry name" value="N-terminal domain of ligase-like"/>
    <property type="match status" value="1"/>
</dbReference>
<dbReference type="GO" id="GO:0004467">
    <property type="term" value="F:long-chain fatty acid-CoA ligase activity"/>
    <property type="evidence" value="ECO:0007669"/>
    <property type="project" value="UniProtKB-EC"/>
</dbReference>